<organism evidence="2 3">
    <name type="scientific">Helobdella robusta</name>
    <name type="common">Californian leech</name>
    <dbReference type="NCBI Taxonomy" id="6412"/>
    <lineage>
        <taxon>Eukaryota</taxon>
        <taxon>Metazoa</taxon>
        <taxon>Spiralia</taxon>
        <taxon>Lophotrochozoa</taxon>
        <taxon>Annelida</taxon>
        <taxon>Clitellata</taxon>
        <taxon>Hirudinea</taxon>
        <taxon>Rhynchobdellida</taxon>
        <taxon>Glossiphoniidae</taxon>
        <taxon>Helobdella</taxon>
    </lineage>
</organism>
<sequence length="152" mass="16904">MVASQLTCFECDSCALPFDDNPENFKKVQCSGACYISNYTLDDDDYGLIEGTSRGCLPKLEPKEFPCYNWKNDSESVTGFLCECSLPQADCNKEWPDKISYKTDPSTPTTAQYTRGPFTTEVRPQGGSVSLGVLKFQVFFCFGVVNLLLLLV</sequence>
<dbReference type="EMBL" id="KB097144">
    <property type="protein sequence ID" value="ESN98514.1"/>
    <property type="molecule type" value="Genomic_DNA"/>
</dbReference>
<reference evidence="2" key="3">
    <citation type="submission" date="2015-06" db="UniProtKB">
        <authorList>
            <consortium name="EnsemblMetazoa"/>
        </authorList>
    </citation>
    <scope>IDENTIFICATION</scope>
</reference>
<evidence type="ECO:0000313" key="3">
    <source>
        <dbReference type="Proteomes" id="UP000015101"/>
    </source>
</evidence>
<dbReference type="KEGG" id="hro:HELRODRAFT_176993"/>
<dbReference type="GeneID" id="20206038"/>
<dbReference type="HOGENOM" id="CLU_1724305_0_0_1"/>
<dbReference type="EMBL" id="AMQM01005893">
    <property type="status" value="NOT_ANNOTATED_CDS"/>
    <property type="molecule type" value="Genomic_DNA"/>
</dbReference>
<proteinExistence type="predicted"/>
<dbReference type="RefSeq" id="XP_009023459.1">
    <property type="nucleotide sequence ID" value="XM_009025211.1"/>
</dbReference>
<dbReference type="InParanoid" id="T1FB39"/>
<dbReference type="EnsemblMetazoa" id="HelroT176993">
    <property type="protein sequence ID" value="HelroP176993"/>
    <property type="gene ID" value="HelroG176993"/>
</dbReference>
<gene>
    <name evidence="2" type="primary">20206038</name>
    <name evidence="1" type="ORF">HELRODRAFT_176993</name>
</gene>
<protein>
    <submittedName>
        <fullName evidence="1 2">Uncharacterized protein</fullName>
    </submittedName>
</protein>
<dbReference type="Proteomes" id="UP000015101">
    <property type="component" value="Unassembled WGS sequence"/>
</dbReference>
<keyword evidence="3" id="KW-1185">Reference proteome</keyword>
<reference evidence="1 3" key="2">
    <citation type="journal article" date="2013" name="Nature">
        <title>Insights into bilaterian evolution from three spiralian genomes.</title>
        <authorList>
            <person name="Simakov O."/>
            <person name="Marletaz F."/>
            <person name="Cho S.J."/>
            <person name="Edsinger-Gonzales E."/>
            <person name="Havlak P."/>
            <person name="Hellsten U."/>
            <person name="Kuo D.H."/>
            <person name="Larsson T."/>
            <person name="Lv J."/>
            <person name="Arendt D."/>
            <person name="Savage R."/>
            <person name="Osoegawa K."/>
            <person name="de Jong P."/>
            <person name="Grimwood J."/>
            <person name="Chapman J.A."/>
            <person name="Shapiro H."/>
            <person name="Aerts A."/>
            <person name="Otillar R.P."/>
            <person name="Terry A.Y."/>
            <person name="Boore J.L."/>
            <person name="Grigoriev I.V."/>
            <person name="Lindberg D.R."/>
            <person name="Seaver E.C."/>
            <person name="Weisblat D.A."/>
            <person name="Putnam N.H."/>
            <person name="Rokhsar D.S."/>
        </authorList>
    </citation>
    <scope>NUCLEOTIDE SEQUENCE</scope>
</reference>
<dbReference type="CTD" id="20206038"/>
<evidence type="ECO:0000313" key="2">
    <source>
        <dbReference type="EnsemblMetazoa" id="HelroP176993"/>
    </source>
</evidence>
<evidence type="ECO:0000313" key="1">
    <source>
        <dbReference type="EMBL" id="ESN98514.1"/>
    </source>
</evidence>
<name>T1FB39_HELRO</name>
<dbReference type="AlphaFoldDB" id="T1FB39"/>
<accession>T1FB39</accession>
<reference evidence="3" key="1">
    <citation type="submission" date="2012-12" db="EMBL/GenBank/DDBJ databases">
        <authorList>
            <person name="Hellsten U."/>
            <person name="Grimwood J."/>
            <person name="Chapman J.A."/>
            <person name="Shapiro H."/>
            <person name="Aerts A."/>
            <person name="Otillar R.P."/>
            <person name="Terry A.Y."/>
            <person name="Boore J.L."/>
            <person name="Simakov O."/>
            <person name="Marletaz F."/>
            <person name="Cho S.-J."/>
            <person name="Edsinger-Gonzales E."/>
            <person name="Havlak P."/>
            <person name="Kuo D.-H."/>
            <person name="Larsson T."/>
            <person name="Lv J."/>
            <person name="Arendt D."/>
            <person name="Savage R."/>
            <person name="Osoegawa K."/>
            <person name="de Jong P."/>
            <person name="Lindberg D.R."/>
            <person name="Seaver E.C."/>
            <person name="Weisblat D.A."/>
            <person name="Putnam N.H."/>
            <person name="Grigoriev I.V."/>
            <person name="Rokhsar D.S."/>
        </authorList>
    </citation>
    <scope>NUCLEOTIDE SEQUENCE</scope>
</reference>